<dbReference type="EMBL" id="CALNXJ010000046">
    <property type="protein sequence ID" value="CAH3149384.1"/>
    <property type="molecule type" value="Genomic_DNA"/>
</dbReference>
<feature type="region of interest" description="Disordered" evidence="2">
    <location>
        <begin position="226"/>
        <end position="248"/>
    </location>
</feature>
<feature type="region of interest" description="Disordered" evidence="2">
    <location>
        <begin position="25"/>
        <end position="48"/>
    </location>
</feature>
<dbReference type="Proteomes" id="UP001159428">
    <property type="component" value="Unassembled WGS sequence"/>
</dbReference>
<evidence type="ECO:0000313" key="4">
    <source>
        <dbReference type="Proteomes" id="UP001159428"/>
    </source>
</evidence>
<protein>
    <submittedName>
        <fullName evidence="3">Uncharacterized protein</fullName>
    </submittedName>
</protein>
<organism evidence="3 4">
    <name type="scientific">Pocillopora meandrina</name>
    <dbReference type="NCBI Taxonomy" id="46732"/>
    <lineage>
        <taxon>Eukaryota</taxon>
        <taxon>Metazoa</taxon>
        <taxon>Cnidaria</taxon>
        <taxon>Anthozoa</taxon>
        <taxon>Hexacorallia</taxon>
        <taxon>Scleractinia</taxon>
        <taxon>Astrocoeniina</taxon>
        <taxon>Pocilloporidae</taxon>
        <taxon>Pocillopora</taxon>
    </lineage>
</organism>
<comment type="caution">
    <text evidence="3">The sequence shown here is derived from an EMBL/GenBank/DDBJ whole genome shotgun (WGS) entry which is preliminary data.</text>
</comment>
<evidence type="ECO:0000256" key="1">
    <source>
        <dbReference type="SAM" id="Coils"/>
    </source>
</evidence>
<keyword evidence="1" id="KW-0175">Coiled coil</keyword>
<evidence type="ECO:0000313" key="3">
    <source>
        <dbReference type="EMBL" id="CAH3149384.1"/>
    </source>
</evidence>
<reference evidence="3 4" key="1">
    <citation type="submission" date="2022-05" db="EMBL/GenBank/DDBJ databases">
        <authorList>
            <consortium name="Genoscope - CEA"/>
            <person name="William W."/>
        </authorList>
    </citation>
    <scope>NUCLEOTIDE SEQUENCE [LARGE SCALE GENOMIC DNA]</scope>
</reference>
<feature type="coiled-coil region" evidence="1">
    <location>
        <begin position="171"/>
        <end position="198"/>
    </location>
</feature>
<evidence type="ECO:0000256" key="2">
    <source>
        <dbReference type="SAM" id="MobiDB-lite"/>
    </source>
</evidence>
<gene>
    <name evidence="3" type="ORF">PMEA_00024594</name>
</gene>
<keyword evidence="4" id="KW-1185">Reference proteome</keyword>
<name>A0AAU9XJ48_9CNID</name>
<sequence>MRSHLLEQSTSGRFSTTIQHVMAAKKSEPDKNLPWGLTPEGLTPGSMKTISESKLKSFSVGMMNAGLKKPARSKLDSDEKKKNILDRKKAEKLSKAESECAEVFADFVASFEDARVAGKTFVRGNTINPETKEETASAQAGALYKPMAKISATVMEEKIKTELAAPKVESVKKKAKEKEKKKSNLELFKEELKRQQKEREIRHKIKKGDLADIPRDVLENMAPSLLAPSKEEGYSYGSHDTGDPNTTNLFTLETSIQQ</sequence>
<proteinExistence type="predicted"/>
<accession>A0AAU9XJ48</accession>
<dbReference type="AlphaFoldDB" id="A0AAU9XJ48"/>